<dbReference type="Gene3D" id="3.30.460.10">
    <property type="entry name" value="Beta Polymerase, domain 2"/>
    <property type="match status" value="1"/>
</dbReference>
<dbReference type="Pfam" id="PF01909">
    <property type="entry name" value="NTP_transf_2"/>
    <property type="match status" value="1"/>
</dbReference>
<evidence type="ECO:0000313" key="2">
    <source>
        <dbReference type="EMBL" id="MCQ4638638.1"/>
    </source>
</evidence>
<sequence>MCSKDTLDAILKCVYKRAKAEFGSQLSSIMLYGSYAREDYDDESDVNVMVIVDLPASKTKEFRRAFSDFSLELDLQYDVVVSLLLQDKATFERWKGSSPFFKTVLNEGVEFVV</sequence>
<feature type="domain" description="Polymerase nucleotidyl transferase" evidence="1">
    <location>
        <begin position="23"/>
        <end position="90"/>
    </location>
</feature>
<dbReference type="InterPro" id="IPR052548">
    <property type="entry name" value="Type_VII_TA_antitoxin"/>
</dbReference>
<reference evidence="2 3" key="1">
    <citation type="submission" date="2022-06" db="EMBL/GenBank/DDBJ databases">
        <title>Isolation of gut microbiota from human fecal samples.</title>
        <authorList>
            <person name="Pamer E.G."/>
            <person name="Barat B."/>
            <person name="Waligurski E."/>
            <person name="Medina S."/>
            <person name="Paddock L."/>
            <person name="Mostad J."/>
        </authorList>
    </citation>
    <scope>NUCLEOTIDE SEQUENCE [LARGE SCALE GENOMIC DNA]</scope>
    <source>
        <strain evidence="2 3">SL.3.17</strain>
    </source>
</reference>
<dbReference type="EMBL" id="JANFXK010000068">
    <property type="protein sequence ID" value="MCQ4638638.1"/>
    <property type="molecule type" value="Genomic_DNA"/>
</dbReference>
<gene>
    <name evidence="2" type="ORF">NE619_18080</name>
</gene>
<evidence type="ECO:0000259" key="1">
    <source>
        <dbReference type="Pfam" id="PF01909"/>
    </source>
</evidence>
<evidence type="ECO:0000313" key="3">
    <source>
        <dbReference type="Proteomes" id="UP001524502"/>
    </source>
</evidence>
<dbReference type="RefSeq" id="WP_256133842.1">
    <property type="nucleotide sequence ID" value="NZ_JANFXK010000068.1"/>
</dbReference>
<dbReference type="CDD" id="cd05403">
    <property type="entry name" value="NT_KNTase_like"/>
    <property type="match status" value="1"/>
</dbReference>
<protein>
    <submittedName>
        <fullName evidence="2">Nucleotidyltransferase domain-containing protein</fullName>
    </submittedName>
</protein>
<dbReference type="InterPro" id="IPR043519">
    <property type="entry name" value="NT_sf"/>
</dbReference>
<name>A0ABT1RTV1_9FIRM</name>
<dbReference type="PANTHER" id="PTHR33933">
    <property type="entry name" value="NUCLEOTIDYLTRANSFERASE"/>
    <property type="match status" value="1"/>
</dbReference>
<accession>A0ABT1RTV1</accession>
<keyword evidence="3" id="KW-1185">Reference proteome</keyword>
<dbReference type="InterPro" id="IPR002934">
    <property type="entry name" value="Polymerase_NTP_transf_dom"/>
</dbReference>
<dbReference type="PANTHER" id="PTHR33933:SF1">
    <property type="entry name" value="PROTEIN ADENYLYLTRANSFERASE MNTA-RELATED"/>
    <property type="match status" value="1"/>
</dbReference>
<dbReference type="Proteomes" id="UP001524502">
    <property type="component" value="Unassembled WGS sequence"/>
</dbReference>
<organism evidence="2 3">
    <name type="scientific">Anaerovorax odorimutans</name>
    <dbReference type="NCBI Taxonomy" id="109327"/>
    <lineage>
        <taxon>Bacteria</taxon>
        <taxon>Bacillati</taxon>
        <taxon>Bacillota</taxon>
        <taxon>Clostridia</taxon>
        <taxon>Peptostreptococcales</taxon>
        <taxon>Anaerovoracaceae</taxon>
        <taxon>Anaerovorax</taxon>
    </lineage>
</organism>
<dbReference type="SUPFAM" id="SSF81301">
    <property type="entry name" value="Nucleotidyltransferase"/>
    <property type="match status" value="1"/>
</dbReference>
<comment type="caution">
    <text evidence="2">The sequence shown here is derived from an EMBL/GenBank/DDBJ whole genome shotgun (WGS) entry which is preliminary data.</text>
</comment>
<proteinExistence type="predicted"/>